<dbReference type="GO" id="GO:0016705">
    <property type="term" value="F:oxidoreductase activity, acting on paired donors, with incorporation or reduction of molecular oxygen"/>
    <property type="evidence" value="ECO:0007669"/>
    <property type="project" value="InterPro"/>
</dbReference>
<dbReference type="GO" id="GO:0020037">
    <property type="term" value="F:heme binding"/>
    <property type="evidence" value="ECO:0007669"/>
    <property type="project" value="InterPro"/>
</dbReference>
<keyword evidence="4 8" id="KW-0479">Metal-binding</keyword>
<dbReference type="EMBL" id="QGMH01000172">
    <property type="protein sequence ID" value="TVY23575.1"/>
    <property type="molecule type" value="Genomic_DNA"/>
</dbReference>
<evidence type="ECO:0000256" key="8">
    <source>
        <dbReference type="PIRSR" id="PIRSR602401-1"/>
    </source>
</evidence>
<evidence type="ECO:0000256" key="7">
    <source>
        <dbReference type="ARBA" id="ARBA00023033"/>
    </source>
</evidence>
<dbReference type="OrthoDB" id="10029320at2759"/>
<dbReference type="GO" id="GO:0005506">
    <property type="term" value="F:iron ion binding"/>
    <property type="evidence" value="ECO:0007669"/>
    <property type="project" value="InterPro"/>
</dbReference>
<dbReference type="SUPFAM" id="SSF48264">
    <property type="entry name" value="Cytochrome P450"/>
    <property type="match status" value="1"/>
</dbReference>
<evidence type="ECO:0000256" key="4">
    <source>
        <dbReference type="ARBA" id="ARBA00022723"/>
    </source>
</evidence>
<keyword evidence="6 8" id="KW-0408">Iron</keyword>
<dbReference type="RefSeq" id="XP_031002363.1">
    <property type="nucleotide sequence ID" value="XM_031152462.1"/>
</dbReference>
<evidence type="ECO:0000256" key="1">
    <source>
        <dbReference type="ARBA" id="ARBA00001971"/>
    </source>
</evidence>
<keyword evidence="10" id="KW-1185">Reference proteome</keyword>
<dbReference type="GO" id="GO:0004497">
    <property type="term" value="F:monooxygenase activity"/>
    <property type="evidence" value="ECO:0007669"/>
    <property type="project" value="UniProtKB-KW"/>
</dbReference>
<dbReference type="InterPro" id="IPR002401">
    <property type="entry name" value="Cyt_P450_E_grp-I"/>
</dbReference>
<dbReference type="GeneID" id="41987731"/>
<dbReference type="InterPro" id="IPR036396">
    <property type="entry name" value="Cyt_P450_sf"/>
</dbReference>
<evidence type="ECO:0000313" key="10">
    <source>
        <dbReference type="Proteomes" id="UP000431533"/>
    </source>
</evidence>
<evidence type="ECO:0000256" key="5">
    <source>
        <dbReference type="ARBA" id="ARBA00023002"/>
    </source>
</evidence>
<reference evidence="9 10" key="1">
    <citation type="submission" date="2018-05" db="EMBL/GenBank/DDBJ databases">
        <title>Genome sequencing and assembly of the regulated plant pathogen Lachnellula willkommii and related sister species for the development of diagnostic species identification markers.</title>
        <authorList>
            <person name="Giroux E."/>
            <person name="Bilodeau G."/>
        </authorList>
    </citation>
    <scope>NUCLEOTIDE SEQUENCE [LARGE SCALE GENOMIC DNA]</scope>
    <source>
        <strain evidence="9 10">CBS 185.66</strain>
    </source>
</reference>
<dbReference type="PANTHER" id="PTHR24305:SF107">
    <property type="entry name" value="P450, PUTATIVE (EUROFUNG)-RELATED"/>
    <property type="match status" value="1"/>
</dbReference>
<protein>
    <submittedName>
        <fullName evidence="9">Cytochrome P450 monooxygenase</fullName>
    </submittedName>
</protein>
<dbReference type="PANTHER" id="PTHR24305">
    <property type="entry name" value="CYTOCHROME P450"/>
    <property type="match status" value="1"/>
</dbReference>
<sequence>MTWWNNRRMLQYIHRELDSRFKTKHTQSEVTKKVRSKTIIDLALVNYLIGNTQNNSTNAMNTIFRDISTSQIRTFVFAGHDSTSSTMCYAFHLLSKHPTARHQLIAEHDRMSENPNLLNQLPYTLAVIKEALRLYPPASSTRSGELGHFILGSNGVQLPTDGFLVWSNAYAIHRDEKYWPEPDSFLPERWLANEGDRLYPLKGGFRPFEFGPRNCIGQELAMLELKIVLTITAREFDIKSVYDEWDRLHPTKALKTLNGDRAYQILSGSAHPSDGLPCRVTSATH</sequence>
<evidence type="ECO:0000256" key="2">
    <source>
        <dbReference type="ARBA" id="ARBA00005179"/>
    </source>
</evidence>
<dbReference type="PRINTS" id="PR00385">
    <property type="entry name" value="P450"/>
</dbReference>
<dbReference type="InterPro" id="IPR050121">
    <property type="entry name" value="Cytochrome_P450_monoxygenase"/>
</dbReference>
<evidence type="ECO:0000256" key="3">
    <source>
        <dbReference type="ARBA" id="ARBA00022617"/>
    </source>
</evidence>
<comment type="cofactor">
    <cofactor evidence="1 8">
        <name>heme</name>
        <dbReference type="ChEBI" id="CHEBI:30413"/>
    </cofactor>
</comment>
<name>A0A8H8TWS2_9HELO</name>
<dbReference type="PRINTS" id="PR00463">
    <property type="entry name" value="EP450I"/>
</dbReference>
<evidence type="ECO:0000256" key="6">
    <source>
        <dbReference type="ARBA" id="ARBA00023004"/>
    </source>
</evidence>
<keyword evidence="5" id="KW-0560">Oxidoreductase</keyword>
<keyword evidence="3 8" id="KW-0349">Heme</keyword>
<comment type="caution">
    <text evidence="9">The sequence shown here is derived from an EMBL/GenBank/DDBJ whole genome shotgun (WGS) entry which is preliminary data.</text>
</comment>
<keyword evidence="7 9" id="KW-0503">Monooxygenase</keyword>
<organism evidence="9 10">
    <name type="scientific">Lachnellula hyalina</name>
    <dbReference type="NCBI Taxonomy" id="1316788"/>
    <lineage>
        <taxon>Eukaryota</taxon>
        <taxon>Fungi</taxon>
        <taxon>Dikarya</taxon>
        <taxon>Ascomycota</taxon>
        <taxon>Pezizomycotina</taxon>
        <taxon>Leotiomycetes</taxon>
        <taxon>Helotiales</taxon>
        <taxon>Lachnaceae</taxon>
        <taxon>Lachnellula</taxon>
    </lineage>
</organism>
<gene>
    <name evidence="9" type="primary">aflN</name>
    <name evidence="9" type="ORF">LHYA1_G007533</name>
</gene>
<dbReference type="Proteomes" id="UP000431533">
    <property type="component" value="Unassembled WGS sequence"/>
</dbReference>
<comment type="pathway">
    <text evidence="2">Secondary metabolite biosynthesis.</text>
</comment>
<dbReference type="Pfam" id="PF00067">
    <property type="entry name" value="p450"/>
    <property type="match status" value="1"/>
</dbReference>
<proteinExistence type="predicted"/>
<dbReference type="AlphaFoldDB" id="A0A8H8TWS2"/>
<feature type="binding site" description="axial binding residue" evidence="8">
    <location>
        <position position="215"/>
    </location>
    <ligand>
        <name>heme</name>
        <dbReference type="ChEBI" id="CHEBI:30413"/>
    </ligand>
    <ligandPart>
        <name>Fe</name>
        <dbReference type="ChEBI" id="CHEBI:18248"/>
    </ligandPart>
</feature>
<accession>A0A8H8TWS2</accession>
<dbReference type="InterPro" id="IPR001128">
    <property type="entry name" value="Cyt_P450"/>
</dbReference>
<dbReference type="Gene3D" id="1.10.630.10">
    <property type="entry name" value="Cytochrome P450"/>
    <property type="match status" value="1"/>
</dbReference>
<evidence type="ECO:0000313" key="9">
    <source>
        <dbReference type="EMBL" id="TVY23575.1"/>
    </source>
</evidence>